<organism evidence="1 2">
    <name type="scientific">Gossypium barbadense</name>
    <name type="common">Sea Island cotton</name>
    <name type="synonym">Hibiscus barbadensis</name>
    <dbReference type="NCBI Taxonomy" id="3634"/>
    <lineage>
        <taxon>Eukaryota</taxon>
        <taxon>Viridiplantae</taxon>
        <taxon>Streptophyta</taxon>
        <taxon>Embryophyta</taxon>
        <taxon>Tracheophyta</taxon>
        <taxon>Spermatophyta</taxon>
        <taxon>Magnoliopsida</taxon>
        <taxon>eudicotyledons</taxon>
        <taxon>Gunneridae</taxon>
        <taxon>Pentapetalae</taxon>
        <taxon>rosids</taxon>
        <taxon>malvids</taxon>
        <taxon>Malvales</taxon>
        <taxon>Malvaceae</taxon>
        <taxon>Malvoideae</taxon>
        <taxon>Gossypium</taxon>
    </lineage>
</organism>
<dbReference type="EMBL" id="KZ668713">
    <property type="protein sequence ID" value="PPR87113.1"/>
    <property type="molecule type" value="Genomic_DNA"/>
</dbReference>
<evidence type="ECO:0000313" key="1">
    <source>
        <dbReference type="EMBL" id="PPR87113.1"/>
    </source>
</evidence>
<accession>A0A2P5W7P4</accession>
<name>A0A2P5W7P4_GOSBA</name>
<sequence length="118" mass="13309">MLVLWSGKEDGVVAIEGEAKMAGLTKRVLKAFKSWARVSMVIIVVQVEVLVWFEGSSMLVVSFPLIGVEEWFMLAIPVVDIVYNKGRGQEGTKRRSRWCNRDQFTCTAESQNKDKKIG</sequence>
<gene>
    <name evidence="1" type="ORF">GOBAR_AA33576</name>
</gene>
<reference evidence="1 2" key="1">
    <citation type="submission" date="2015-01" db="EMBL/GenBank/DDBJ databases">
        <title>Genome of allotetraploid Gossypium barbadense reveals genomic plasticity and fiber elongation in cotton evolution.</title>
        <authorList>
            <person name="Chen X."/>
            <person name="Liu X."/>
            <person name="Zhao B."/>
            <person name="Zheng H."/>
            <person name="Hu Y."/>
            <person name="Lu G."/>
            <person name="Yang C."/>
            <person name="Chen J."/>
            <person name="Shan C."/>
            <person name="Zhang L."/>
            <person name="Zhou Y."/>
            <person name="Wang L."/>
            <person name="Guo W."/>
            <person name="Bai Y."/>
            <person name="Ruan J."/>
            <person name="Shangguan X."/>
            <person name="Mao Y."/>
            <person name="Jiang J."/>
            <person name="Zhu Y."/>
            <person name="Lei J."/>
            <person name="Kang H."/>
            <person name="Chen S."/>
            <person name="He X."/>
            <person name="Wang R."/>
            <person name="Wang Y."/>
            <person name="Chen J."/>
            <person name="Wang L."/>
            <person name="Yu S."/>
            <person name="Wang B."/>
            <person name="Wei J."/>
            <person name="Song S."/>
            <person name="Lu X."/>
            <person name="Gao Z."/>
            <person name="Gu W."/>
            <person name="Deng X."/>
            <person name="Ma D."/>
            <person name="Wang S."/>
            <person name="Liang W."/>
            <person name="Fang L."/>
            <person name="Cai C."/>
            <person name="Zhu X."/>
            <person name="Zhou B."/>
            <person name="Zhang Y."/>
            <person name="Chen Z."/>
            <person name="Xu S."/>
            <person name="Zhu R."/>
            <person name="Wang S."/>
            <person name="Zhang T."/>
            <person name="Zhao G."/>
        </authorList>
    </citation>
    <scope>NUCLEOTIDE SEQUENCE [LARGE SCALE GENOMIC DNA]</scope>
    <source>
        <strain evidence="2">cv. Xinhai21</strain>
        <tissue evidence="1">Leaf</tissue>
    </source>
</reference>
<dbReference type="AlphaFoldDB" id="A0A2P5W7P4"/>
<dbReference type="Proteomes" id="UP000239757">
    <property type="component" value="Unassembled WGS sequence"/>
</dbReference>
<protein>
    <submittedName>
        <fullName evidence="1">Uncharacterized protein</fullName>
    </submittedName>
</protein>
<proteinExistence type="predicted"/>
<evidence type="ECO:0000313" key="2">
    <source>
        <dbReference type="Proteomes" id="UP000239757"/>
    </source>
</evidence>